<evidence type="ECO:0000256" key="3">
    <source>
        <dbReference type="ARBA" id="ARBA00004651"/>
    </source>
</evidence>
<keyword evidence="5" id="KW-1003">Cell membrane</keyword>
<dbReference type="FunFam" id="1.10.1450.10:FF:000007">
    <property type="entry name" value="Tetraspanin"/>
    <property type="match status" value="1"/>
</dbReference>
<dbReference type="GO" id="GO:0046931">
    <property type="term" value="P:pore complex assembly"/>
    <property type="evidence" value="ECO:0007669"/>
    <property type="project" value="UniProtKB-ARBA"/>
</dbReference>
<dbReference type="GO" id="GO:0005912">
    <property type="term" value="C:adherens junction"/>
    <property type="evidence" value="ECO:0007669"/>
    <property type="project" value="UniProtKB-SubCell"/>
</dbReference>
<name>A0A8B9M8R6_9AVES</name>
<evidence type="ECO:0000256" key="14">
    <source>
        <dbReference type="SAM" id="Phobius"/>
    </source>
</evidence>
<evidence type="ECO:0000313" key="15">
    <source>
        <dbReference type="Ensembl" id="ENSANIP00000003886.1"/>
    </source>
</evidence>
<dbReference type="InterPro" id="IPR018499">
    <property type="entry name" value="Tetraspanin/Peripherin"/>
</dbReference>
<keyword evidence="12" id="KW-0325">Glycoprotein</keyword>
<feature type="transmembrane region" description="Helical" evidence="14">
    <location>
        <begin position="142"/>
        <end position="167"/>
    </location>
</feature>
<dbReference type="Proteomes" id="UP000694541">
    <property type="component" value="Unplaced"/>
</dbReference>
<protein>
    <recommendedName>
        <fullName evidence="13">Tetraspanin-33</fullName>
    </recommendedName>
</protein>
<dbReference type="PANTHER" id="PTHR19282:SF154">
    <property type="entry name" value="TETRASPANIN-33"/>
    <property type="match status" value="1"/>
</dbReference>
<dbReference type="SUPFAM" id="SSF48652">
    <property type="entry name" value="Tetraspanin"/>
    <property type="match status" value="1"/>
</dbReference>
<evidence type="ECO:0000256" key="7">
    <source>
        <dbReference type="ARBA" id="ARBA00022692"/>
    </source>
</evidence>
<dbReference type="GO" id="GO:0046930">
    <property type="term" value="C:pore complex"/>
    <property type="evidence" value="ECO:0007669"/>
    <property type="project" value="UniProtKB-ARBA"/>
</dbReference>
<keyword evidence="10 14" id="KW-0472">Membrane</keyword>
<dbReference type="Pfam" id="PF00335">
    <property type="entry name" value="Tetraspanin"/>
    <property type="match status" value="1"/>
</dbReference>
<organism evidence="15 16">
    <name type="scientific">Accipiter nisus</name>
    <name type="common">Eurasian sparrowhawk</name>
    <dbReference type="NCBI Taxonomy" id="211598"/>
    <lineage>
        <taxon>Eukaryota</taxon>
        <taxon>Metazoa</taxon>
        <taxon>Chordata</taxon>
        <taxon>Craniata</taxon>
        <taxon>Vertebrata</taxon>
        <taxon>Euteleostomi</taxon>
        <taxon>Archelosauria</taxon>
        <taxon>Archosauria</taxon>
        <taxon>Dinosauria</taxon>
        <taxon>Saurischia</taxon>
        <taxon>Theropoda</taxon>
        <taxon>Coelurosauria</taxon>
        <taxon>Aves</taxon>
        <taxon>Neognathae</taxon>
        <taxon>Neoaves</taxon>
        <taxon>Telluraves</taxon>
        <taxon>Accipitrimorphae</taxon>
        <taxon>Accipitriformes</taxon>
        <taxon>Accipitridae</taxon>
        <taxon>Accipitrinae</taxon>
        <taxon>Accipiter</taxon>
    </lineage>
</organism>
<evidence type="ECO:0000256" key="8">
    <source>
        <dbReference type="ARBA" id="ARBA00022949"/>
    </source>
</evidence>
<evidence type="ECO:0000313" key="16">
    <source>
        <dbReference type="Proteomes" id="UP000694541"/>
    </source>
</evidence>
<comment type="similarity">
    <text evidence="4">Belongs to the tetraspanin (TM4SF) family.</text>
</comment>
<evidence type="ECO:0000256" key="4">
    <source>
        <dbReference type="ARBA" id="ARBA00006840"/>
    </source>
</evidence>
<feature type="transmembrane region" description="Helical" evidence="14">
    <location>
        <begin position="81"/>
        <end position="99"/>
    </location>
</feature>
<evidence type="ECO:0000256" key="10">
    <source>
        <dbReference type="ARBA" id="ARBA00023136"/>
    </source>
</evidence>
<evidence type="ECO:0000256" key="6">
    <source>
        <dbReference type="ARBA" id="ARBA00022490"/>
    </source>
</evidence>
<dbReference type="PRINTS" id="PR00259">
    <property type="entry name" value="TMFOUR"/>
</dbReference>
<dbReference type="AlphaFoldDB" id="A0A8B9M8R6"/>
<dbReference type="GO" id="GO:0072659">
    <property type="term" value="P:protein localization to plasma membrane"/>
    <property type="evidence" value="ECO:0007669"/>
    <property type="project" value="UniProtKB-ARBA"/>
</dbReference>
<keyword evidence="16" id="KW-1185">Reference proteome</keyword>
<dbReference type="GO" id="GO:0005737">
    <property type="term" value="C:cytoplasm"/>
    <property type="evidence" value="ECO:0007669"/>
    <property type="project" value="UniProtKB-SubCell"/>
</dbReference>
<keyword evidence="7 14" id="KW-0812">Transmembrane</keyword>
<evidence type="ECO:0000256" key="5">
    <source>
        <dbReference type="ARBA" id="ARBA00022475"/>
    </source>
</evidence>
<keyword evidence="11" id="KW-1015">Disulfide bond</keyword>
<evidence type="ECO:0000256" key="9">
    <source>
        <dbReference type="ARBA" id="ARBA00022989"/>
    </source>
</evidence>
<evidence type="ECO:0000256" key="11">
    <source>
        <dbReference type="ARBA" id="ARBA00023157"/>
    </source>
</evidence>
<sequence length="427" mass="45600">MEVAGAAGSGLCPTHDAGTLRAGSVWGCEGACDKGKLRQRVLFWCPGCSPDSVGAAARAPSTGRCWCLGWGAHKLSSPPRSLQMISVVMVAVGLYARLLKHAEAAMACLAVDPTILLVVVGVLTFLITFCGCVGSLRENICLLQAFSVCLTVAFLLQLVAGVLGFVFSDKVRGKVSEIINGAIVHYRDDLDLQNLIDFGQKEFSCCGGVSYKDWSQNMYFNCTATNPSRERCSVPFSCCLRDANKVRMASSGGPWVSLGEPRFASLLPSLGDVLSLETPPQEREYYWQCMGAHLPSGFGDPRLGMLWWGQDEAPLCGGMGGLSASRQGPCQPCHPQVLSLFGGCGCLGNPVVEGWGWGMPRVGWAQRRGTPRLALRQGQSSRLPPTAALPRGRDTLQPSAFCLQPLCVMSPPPRPSSTPCVGRGCRP</sequence>
<proteinExistence type="inferred from homology"/>
<dbReference type="GO" id="GO:0019899">
    <property type="term" value="F:enzyme binding"/>
    <property type="evidence" value="ECO:0007669"/>
    <property type="project" value="UniProtKB-ARBA"/>
</dbReference>
<dbReference type="GO" id="GO:0005886">
    <property type="term" value="C:plasma membrane"/>
    <property type="evidence" value="ECO:0007669"/>
    <property type="project" value="UniProtKB-SubCell"/>
</dbReference>
<dbReference type="InterPro" id="IPR008952">
    <property type="entry name" value="Tetraspanin_EC2_sf"/>
</dbReference>
<evidence type="ECO:0000256" key="12">
    <source>
        <dbReference type="ARBA" id="ARBA00023180"/>
    </source>
</evidence>
<keyword evidence="9 14" id="KW-1133">Transmembrane helix</keyword>
<evidence type="ECO:0000256" key="1">
    <source>
        <dbReference type="ARBA" id="ARBA00004496"/>
    </source>
</evidence>
<keyword evidence="6" id="KW-0963">Cytoplasm</keyword>
<evidence type="ECO:0000256" key="2">
    <source>
        <dbReference type="ARBA" id="ARBA00004536"/>
    </source>
</evidence>
<dbReference type="GO" id="GO:0051604">
    <property type="term" value="P:protein maturation"/>
    <property type="evidence" value="ECO:0007669"/>
    <property type="project" value="UniProtKB-ARBA"/>
</dbReference>
<feature type="transmembrane region" description="Helical" evidence="14">
    <location>
        <begin position="111"/>
        <end position="136"/>
    </location>
</feature>
<dbReference type="Gene3D" id="1.10.1450.10">
    <property type="entry name" value="Tetraspanin"/>
    <property type="match status" value="1"/>
</dbReference>
<evidence type="ECO:0000256" key="13">
    <source>
        <dbReference type="ARBA" id="ARBA00040369"/>
    </source>
</evidence>
<reference evidence="15" key="2">
    <citation type="submission" date="2025-09" db="UniProtKB">
        <authorList>
            <consortium name="Ensembl"/>
        </authorList>
    </citation>
    <scope>IDENTIFICATION</scope>
</reference>
<dbReference type="Ensembl" id="ENSANIT00000004011.1">
    <property type="protein sequence ID" value="ENSANIP00000003886.1"/>
    <property type="gene ID" value="ENSANIG00000002607.1"/>
</dbReference>
<reference evidence="15" key="1">
    <citation type="submission" date="2025-08" db="UniProtKB">
        <authorList>
            <consortium name="Ensembl"/>
        </authorList>
    </citation>
    <scope>IDENTIFICATION</scope>
</reference>
<keyword evidence="8" id="KW-0965">Cell junction</keyword>
<dbReference type="PANTHER" id="PTHR19282">
    <property type="entry name" value="TETRASPANIN"/>
    <property type="match status" value="1"/>
</dbReference>
<comment type="subcellular location">
    <subcellularLocation>
        <location evidence="2">Cell junction</location>
        <location evidence="2">Adherens junction</location>
    </subcellularLocation>
    <subcellularLocation>
        <location evidence="3">Cell membrane</location>
        <topology evidence="3">Multi-pass membrane protein</topology>
    </subcellularLocation>
    <subcellularLocation>
        <location evidence="1">Cytoplasm</location>
    </subcellularLocation>
</comment>
<accession>A0A8B9M8R6</accession>